<feature type="transmembrane region" description="Helical" evidence="1">
    <location>
        <begin position="7"/>
        <end position="27"/>
    </location>
</feature>
<organism evidence="2 3">
    <name type="scientific">Methylobacterium gregans</name>
    <dbReference type="NCBI Taxonomy" id="374424"/>
    <lineage>
        <taxon>Bacteria</taxon>
        <taxon>Pseudomonadati</taxon>
        <taxon>Pseudomonadota</taxon>
        <taxon>Alphaproteobacteria</taxon>
        <taxon>Hyphomicrobiales</taxon>
        <taxon>Methylobacteriaceae</taxon>
        <taxon>Methylobacterium</taxon>
    </lineage>
</organism>
<evidence type="ECO:0000256" key="1">
    <source>
        <dbReference type="SAM" id="Phobius"/>
    </source>
</evidence>
<proteinExistence type="predicted"/>
<keyword evidence="1" id="KW-0812">Transmembrane</keyword>
<accession>A0AA37MB48</accession>
<dbReference type="Proteomes" id="UP001055108">
    <property type="component" value="Unassembled WGS sequence"/>
</dbReference>
<reference evidence="2" key="1">
    <citation type="journal article" date="2016" name="Front. Microbiol.">
        <title>Genome Sequence of the Piezophilic, Mesophilic Sulfate-Reducing Bacterium Desulfovibrio indicus J2T.</title>
        <authorList>
            <person name="Cao J."/>
            <person name="Maignien L."/>
            <person name="Shao Z."/>
            <person name="Alain K."/>
            <person name="Jebbar M."/>
        </authorList>
    </citation>
    <scope>NUCLEOTIDE SEQUENCE</scope>
    <source>
        <strain evidence="2">NBRC 103626</strain>
    </source>
</reference>
<evidence type="ECO:0000313" key="3">
    <source>
        <dbReference type="Proteomes" id="UP001055108"/>
    </source>
</evidence>
<name>A0AA37MB48_9HYPH</name>
<evidence type="ECO:0000313" key="2">
    <source>
        <dbReference type="EMBL" id="GJD79472.1"/>
    </source>
</evidence>
<feature type="transmembrane region" description="Helical" evidence="1">
    <location>
        <begin position="33"/>
        <end position="51"/>
    </location>
</feature>
<dbReference type="AlphaFoldDB" id="A0AA37MB48"/>
<gene>
    <name evidence="2" type="ORF">NBEOAGPD_2699</name>
</gene>
<keyword evidence="1" id="KW-0472">Membrane</keyword>
<dbReference type="EMBL" id="BPQM01000063">
    <property type="protein sequence ID" value="GJD79472.1"/>
    <property type="molecule type" value="Genomic_DNA"/>
</dbReference>
<keyword evidence="3" id="KW-1185">Reference proteome</keyword>
<sequence>MEPMNPVAIAVMLGILVAWAGLLAAALYLGNPLLLAIFAIVSVAMFIRWDVFG</sequence>
<comment type="caution">
    <text evidence="2">The sequence shown here is derived from an EMBL/GenBank/DDBJ whole genome shotgun (WGS) entry which is preliminary data.</text>
</comment>
<reference evidence="2" key="2">
    <citation type="submission" date="2021-08" db="EMBL/GenBank/DDBJ databases">
        <authorList>
            <person name="Tani A."/>
            <person name="Ola A."/>
            <person name="Ogura Y."/>
            <person name="Katsura K."/>
            <person name="Hayashi T."/>
        </authorList>
    </citation>
    <scope>NUCLEOTIDE SEQUENCE</scope>
    <source>
        <strain evidence="2">NBRC 103626</strain>
    </source>
</reference>
<keyword evidence="1" id="KW-1133">Transmembrane helix</keyword>
<protein>
    <submittedName>
        <fullName evidence="2">Uncharacterized protein</fullName>
    </submittedName>
</protein>